<comment type="caution">
    <text evidence="1">The sequence shown here is derived from an EMBL/GenBank/DDBJ whole genome shotgun (WGS) entry which is preliminary data.</text>
</comment>
<organism evidence="1 2">
    <name type="scientific">Bacillus cereus</name>
    <dbReference type="NCBI Taxonomy" id="1396"/>
    <lineage>
        <taxon>Bacteria</taxon>
        <taxon>Bacillati</taxon>
        <taxon>Bacillota</taxon>
        <taxon>Bacilli</taxon>
        <taxon>Bacillales</taxon>
        <taxon>Bacillaceae</taxon>
        <taxon>Bacillus</taxon>
        <taxon>Bacillus cereus group</taxon>
    </lineage>
</organism>
<sequence>MLKSKSPPNTKFLSSLFSETGSLLDADARESVKSSKRLLDLSLSIIVARFQSELIAAAAIESVKSSKRFFDFLLSIIPAKF</sequence>
<gene>
    <name evidence="1" type="ORF">COK38_18995</name>
</gene>
<dbReference type="AlphaFoldDB" id="A0AA44TDG9"/>
<protein>
    <submittedName>
        <fullName evidence="1">Uncharacterized protein</fullName>
    </submittedName>
</protein>
<evidence type="ECO:0000313" key="1">
    <source>
        <dbReference type="EMBL" id="PFR98586.1"/>
    </source>
</evidence>
<proteinExistence type="predicted"/>
<name>A0AA44TDG9_BACCE</name>
<accession>A0AA44TDG9</accession>
<dbReference type="Proteomes" id="UP000226357">
    <property type="component" value="Unassembled WGS sequence"/>
</dbReference>
<dbReference type="EMBL" id="NVBO01000215">
    <property type="protein sequence ID" value="PFR98586.1"/>
    <property type="molecule type" value="Genomic_DNA"/>
</dbReference>
<reference evidence="1 2" key="1">
    <citation type="submission" date="2017-09" db="EMBL/GenBank/DDBJ databases">
        <title>Large-scale bioinformatics analysis of Bacillus genomes uncovers conserved roles of natural products in bacterial physiology.</title>
        <authorList>
            <consortium name="Agbiome Team Llc"/>
            <person name="Bleich R.M."/>
            <person name="Grubbs K.J."/>
            <person name="Santa Maria K.C."/>
            <person name="Allen S.E."/>
            <person name="Farag S."/>
            <person name="Shank E.A."/>
            <person name="Bowers A."/>
        </authorList>
    </citation>
    <scope>NUCLEOTIDE SEQUENCE [LARGE SCALE GENOMIC DNA]</scope>
    <source>
        <strain evidence="1 2">AFS067272</strain>
    </source>
</reference>
<evidence type="ECO:0000313" key="2">
    <source>
        <dbReference type="Proteomes" id="UP000226357"/>
    </source>
</evidence>